<organism evidence="2 3">
    <name type="scientific">Anaeromyxobacter paludicola</name>
    <dbReference type="NCBI Taxonomy" id="2918171"/>
    <lineage>
        <taxon>Bacteria</taxon>
        <taxon>Pseudomonadati</taxon>
        <taxon>Myxococcota</taxon>
        <taxon>Myxococcia</taxon>
        <taxon>Myxococcales</taxon>
        <taxon>Cystobacterineae</taxon>
        <taxon>Anaeromyxobacteraceae</taxon>
        <taxon>Anaeromyxobacter</taxon>
    </lineage>
</organism>
<evidence type="ECO:0000259" key="1">
    <source>
        <dbReference type="Pfam" id="PF01370"/>
    </source>
</evidence>
<dbReference type="RefSeq" id="WP_248343008.1">
    <property type="nucleotide sequence ID" value="NZ_AP025592.1"/>
</dbReference>
<name>A0ABM7XF23_9BACT</name>
<reference evidence="3" key="1">
    <citation type="journal article" date="2022" name="Int. J. Syst. Evol. Microbiol.">
        <title>Anaeromyxobacter oryzae sp. nov., Anaeromyxobacter diazotrophicus sp. nov. and Anaeromyxobacter paludicola sp. nov., isolated from paddy soils.</title>
        <authorList>
            <person name="Itoh H."/>
            <person name="Xu Z."/>
            <person name="Mise K."/>
            <person name="Masuda Y."/>
            <person name="Ushijima N."/>
            <person name="Hayakawa C."/>
            <person name="Shiratori Y."/>
            <person name="Senoo K."/>
        </authorList>
    </citation>
    <scope>NUCLEOTIDE SEQUENCE [LARGE SCALE GENOMIC DNA]</scope>
    <source>
        <strain evidence="3">Red630</strain>
    </source>
</reference>
<feature type="domain" description="NAD-dependent epimerase/dehydratase" evidence="1">
    <location>
        <begin position="3"/>
        <end position="228"/>
    </location>
</feature>
<dbReference type="PANTHER" id="PTHR48079">
    <property type="entry name" value="PROTEIN YEEZ"/>
    <property type="match status" value="1"/>
</dbReference>
<dbReference type="EMBL" id="AP025592">
    <property type="protein sequence ID" value="BDG10499.1"/>
    <property type="molecule type" value="Genomic_DNA"/>
</dbReference>
<accession>A0ABM7XF23</accession>
<gene>
    <name evidence="2" type="ORF">AMPC_36120</name>
</gene>
<evidence type="ECO:0000313" key="3">
    <source>
        <dbReference type="Proteomes" id="UP001162734"/>
    </source>
</evidence>
<dbReference type="Proteomes" id="UP001162734">
    <property type="component" value="Chromosome"/>
</dbReference>
<proteinExistence type="predicted"/>
<evidence type="ECO:0000313" key="2">
    <source>
        <dbReference type="EMBL" id="BDG10499.1"/>
    </source>
</evidence>
<protein>
    <recommendedName>
        <fullName evidence="1">NAD-dependent epimerase/dehydratase domain-containing protein</fullName>
    </recommendedName>
</protein>
<sequence>MRVLVTGASGFIGSWVARELAERGCEVRALVRPTSRLDNLRGLAVERAEGDVLDAASVARALRGCEGVVHTAGVVAWSPGKAGRMHAVNGRGVEVVLGAALEAGVERAVLTSSVSVTGGAPEPRVADEATPSNAAQLGIDYFTSKLHGEEAARVLASRGLPVRIVRPAVVLGPGDLYRSSAGLVLGLARRRYPVYVEGGSSFCDVRDVARGHVDALLRGRPGEVYVLGGHNLATSDLMARVSQLAGVAPPPRIPYAAALAAATGAEWLAAVRGKEPRLTAQLVRASHLYTWVSSAKAQAELGYAIRPFEDSLRDTLRWFIAQGQLRPETAELRALAA</sequence>
<dbReference type="InterPro" id="IPR051783">
    <property type="entry name" value="NAD(P)-dependent_oxidoreduct"/>
</dbReference>
<dbReference type="InterPro" id="IPR001509">
    <property type="entry name" value="Epimerase_deHydtase"/>
</dbReference>
<dbReference type="InterPro" id="IPR036291">
    <property type="entry name" value="NAD(P)-bd_dom_sf"/>
</dbReference>
<dbReference type="Gene3D" id="3.40.50.720">
    <property type="entry name" value="NAD(P)-binding Rossmann-like Domain"/>
    <property type="match status" value="1"/>
</dbReference>
<keyword evidence="3" id="KW-1185">Reference proteome</keyword>
<dbReference type="PANTHER" id="PTHR48079:SF6">
    <property type="entry name" value="NAD(P)-BINDING DOMAIN-CONTAINING PROTEIN-RELATED"/>
    <property type="match status" value="1"/>
</dbReference>
<dbReference type="Pfam" id="PF01370">
    <property type="entry name" value="Epimerase"/>
    <property type="match status" value="1"/>
</dbReference>
<dbReference type="SUPFAM" id="SSF51735">
    <property type="entry name" value="NAD(P)-binding Rossmann-fold domains"/>
    <property type="match status" value="1"/>
</dbReference>